<proteinExistence type="predicted"/>
<protein>
    <recommendedName>
        <fullName evidence="3">Lipocalin-like domain-containing protein</fullName>
    </recommendedName>
</protein>
<organism evidence="1 2">
    <name type="scientific">Pontibacter actiniarum</name>
    <dbReference type="NCBI Taxonomy" id="323450"/>
    <lineage>
        <taxon>Bacteria</taxon>
        <taxon>Pseudomonadati</taxon>
        <taxon>Bacteroidota</taxon>
        <taxon>Cytophagia</taxon>
        <taxon>Cytophagales</taxon>
        <taxon>Hymenobacteraceae</taxon>
        <taxon>Pontibacter</taxon>
    </lineage>
</organism>
<evidence type="ECO:0008006" key="3">
    <source>
        <dbReference type="Google" id="ProtNLM"/>
    </source>
</evidence>
<dbReference type="Proteomes" id="UP000266292">
    <property type="component" value="Chromosome"/>
</dbReference>
<evidence type="ECO:0000313" key="2">
    <source>
        <dbReference type="Proteomes" id="UP000266292"/>
    </source>
</evidence>
<keyword evidence="2" id="KW-1185">Reference proteome</keyword>
<dbReference type="OrthoDB" id="851883at2"/>
<dbReference type="KEGG" id="pact:CA264_03520"/>
<name>A0A1X9YNW8_9BACT</name>
<dbReference type="PROSITE" id="PS51257">
    <property type="entry name" value="PROKAR_LIPOPROTEIN"/>
    <property type="match status" value="1"/>
</dbReference>
<sequence length="159" mass="18248">MKKLICIPLCLSLFFTSCNDEDSETVIPAVSEIDADMRGDWTNTSVKRIYYSDTDTVMYADSVKRQAYFNFNGQRMTVTLPGSSDKDVWTYSFPDKNDSTFIQLHQDTVTTNYTVTALSDTAMVWVEERPWAGFPEEVPDEDKTTSRVGVYTWRFVRGK</sequence>
<evidence type="ECO:0000313" key="1">
    <source>
        <dbReference type="EMBL" id="ARS34586.1"/>
    </source>
</evidence>
<dbReference type="RefSeq" id="WP_025604647.1">
    <property type="nucleotide sequence ID" value="NZ_CP021235.1"/>
</dbReference>
<reference evidence="2" key="1">
    <citation type="submission" date="2017-05" db="EMBL/GenBank/DDBJ databases">
        <authorList>
            <person name="Ray J."/>
            <person name="Price M."/>
            <person name="Deutschbauer A."/>
        </authorList>
    </citation>
    <scope>NUCLEOTIDE SEQUENCE [LARGE SCALE GENOMIC DNA]</scope>
    <source>
        <strain evidence="2">DSM 19842</strain>
    </source>
</reference>
<accession>A0A1X9YNW8</accession>
<gene>
    <name evidence="1" type="ORF">CA264_03520</name>
</gene>
<dbReference type="EMBL" id="CP021235">
    <property type="protein sequence ID" value="ARS34586.1"/>
    <property type="molecule type" value="Genomic_DNA"/>
</dbReference>
<dbReference type="AlphaFoldDB" id="A0A1X9YNW8"/>